<dbReference type="Pfam" id="PF19054">
    <property type="entry name" value="DUF5753"/>
    <property type="match status" value="1"/>
</dbReference>
<evidence type="ECO:0000313" key="2">
    <source>
        <dbReference type="EMBL" id="PKW13203.1"/>
    </source>
</evidence>
<dbReference type="GO" id="GO:0003677">
    <property type="term" value="F:DNA binding"/>
    <property type="evidence" value="ECO:0007669"/>
    <property type="project" value="InterPro"/>
</dbReference>
<dbReference type="SMART" id="SM00530">
    <property type="entry name" value="HTH_XRE"/>
    <property type="match status" value="1"/>
</dbReference>
<evidence type="ECO:0000313" key="3">
    <source>
        <dbReference type="Proteomes" id="UP000233786"/>
    </source>
</evidence>
<protein>
    <submittedName>
        <fullName evidence="2">Helix-turn-helix protein</fullName>
    </submittedName>
</protein>
<feature type="domain" description="HTH cro/C1-type" evidence="1">
    <location>
        <begin position="17"/>
        <end position="71"/>
    </location>
</feature>
<dbReference type="CDD" id="cd00093">
    <property type="entry name" value="HTH_XRE"/>
    <property type="match status" value="1"/>
</dbReference>
<dbReference type="RefSeq" id="WP_010312656.1">
    <property type="nucleotide sequence ID" value="NZ_CP061007.1"/>
</dbReference>
<evidence type="ECO:0000259" key="1">
    <source>
        <dbReference type="PROSITE" id="PS50943"/>
    </source>
</evidence>
<dbReference type="InterPro" id="IPR043917">
    <property type="entry name" value="DUF5753"/>
</dbReference>
<dbReference type="PROSITE" id="PS50943">
    <property type="entry name" value="HTH_CROC1"/>
    <property type="match status" value="1"/>
</dbReference>
<organism evidence="2 3">
    <name type="scientific">Saccharopolyspora spinosa</name>
    <dbReference type="NCBI Taxonomy" id="60894"/>
    <lineage>
        <taxon>Bacteria</taxon>
        <taxon>Bacillati</taxon>
        <taxon>Actinomycetota</taxon>
        <taxon>Actinomycetes</taxon>
        <taxon>Pseudonocardiales</taxon>
        <taxon>Pseudonocardiaceae</taxon>
        <taxon>Saccharopolyspora</taxon>
    </lineage>
</organism>
<dbReference type="Proteomes" id="UP000233786">
    <property type="component" value="Unassembled WGS sequence"/>
</dbReference>
<reference evidence="2" key="1">
    <citation type="submission" date="2017-12" db="EMBL/GenBank/DDBJ databases">
        <title>Sequencing the genomes of 1000 Actinobacteria strains.</title>
        <authorList>
            <person name="Klenk H.-P."/>
        </authorList>
    </citation>
    <scope>NUCLEOTIDE SEQUENCE [LARGE SCALE GENOMIC DNA]</scope>
    <source>
        <strain evidence="2">DSM 44228</strain>
    </source>
</reference>
<name>A0A2N3XRA9_SACSN</name>
<sequence length="288" mass="32088">MPPISPTVANWALGRRLREIREEAGLTSGAASKFIGVTSAYLSEAEHGKKTLVPEKLDTLMAEYNVEDAEAQELRTLREQAVQRGWWAKYSGIFGNDLLRFFGFEHGAEAVHAYDSGLMNGLLQTEDYARAISDTSTGNLRMAEVDRRIACRMNRQLRLTRDDPLRFNAVMSEAVLHQEIGGPKVLKAQLEHLLALIDGLPDTLDLRIVPFSSRGHEALGGSAFYLMTFPNGRLPTVLWQETVTSTHLIIDPMTVREYSIAHTAATQAALNREDSRALIKKISTELPR</sequence>
<dbReference type="EMBL" id="PJNB01000001">
    <property type="protein sequence ID" value="PKW13203.1"/>
    <property type="molecule type" value="Genomic_DNA"/>
</dbReference>
<dbReference type="SUPFAM" id="SSF47413">
    <property type="entry name" value="lambda repressor-like DNA-binding domains"/>
    <property type="match status" value="1"/>
</dbReference>
<keyword evidence="3" id="KW-1185">Reference proteome</keyword>
<dbReference type="Gene3D" id="1.10.260.40">
    <property type="entry name" value="lambda repressor-like DNA-binding domains"/>
    <property type="match status" value="1"/>
</dbReference>
<gene>
    <name evidence="2" type="ORF">A8926_0712</name>
</gene>
<dbReference type="OrthoDB" id="4285266at2"/>
<dbReference type="InterPro" id="IPR001387">
    <property type="entry name" value="Cro/C1-type_HTH"/>
</dbReference>
<dbReference type="Pfam" id="PF13560">
    <property type="entry name" value="HTH_31"/>
    <property type="match status" value="1"/>
</dbReference>
<comment type="caution">
    <text evidence="2">The sequence shown here is derived from an EMBL/GenBank/DDBJ whole genome shotgun (WGS) entry which is preliminary data.</text>
</comment>
<accession>A0A2N3XRA9</accession>
<dbReference type="STRING" id="994479.GCA_000194155_06107"/>
<dbReference type="InterPro" id="IPR010982">
    <property type="entry name" value="Lambda_DNA-bd_dom_sf"/>
</dbReference>
<proteinExistence type="predicted"/>
<dbReference type="AlphaFoldDB" id="A0A2N3XRA9"/>